<evidence type="ECO:0000256" key="13">
    <source>
        <dbReference type="ARBA" id="ARBA00023209"/>
    </source>
</evidence>
<keyword evidence="17" id="KW-1185">Reference proteome</keyword>
<evidence type="ECO:0000256" key="5">
    <source>
        <dbReference type="ARBA" id="ARBA00022679"/>
    </source>
</evidence>
<dbReference type="RefSeq" id="WP_243357559.1">
    <property type="nucleotide sequence ID" value="NZ_JALGBH010000001.1"/>
</dbReference>
<evidence type="ECO:0000256" key="6">
    <source>
        <dbReference type="ARBA" id="ARBA00022692"/>
    </source>
</evidence>
<dbReference type="PROSITE" id="PS01069">
    <property type="entry name" value="DAGK_PROKAR"/>
    <property type="match status" value="1"/>
</dbReference>
<evidence type="ECO:0000313" key="16">
    <source>
        <dbReference type="EMBL" id="MCJ0741195.1"/>
    </source>
</evidence>
<dbReference type="InterPro" id="IPR000829">
    <property type="entry name" value="DAGK"/>
</dbReference>
<dbReference type="CDD" id="cd14265">
    <property type="entry name" value="UDPK_IM_like"/>
    <property type="match status" value="1"/>
</dbReference>
<proteinExistence type="inferred from homology"/>
<name>A0ABS9ZRI2_9SPHI</name>
<sequence length="115" mass="12425">MAKFLKGFIYAGKGIAYALQTQLNFKLQLIAALIVVLLGLFLKLSVLEWVAVLVCMGLVMALELINTSIELLVDKISPEYDPVAGKIKDVAAGAVLIAAIVSFIVALLIFVPKFF</sequence>
<feature type="transmembrane region" description="Helical" evidence="15">
    <location>
        <begin position="23"/>
        <end position="43"/>
    </location>
</feature>
<keyword evidence="5" id="KW-0808">Transferase</keyword>
<reference evidence="16" key="1">
    <citation type="submission" date="2022-03" db="EMBL/GenBank/DDBJ databases">
        <authorList>
            <person name="Woo C.Y."/>
        </authorList>
    </citation>
    <scope>NUCLEOTIDE SEQUENCE</scope>
    <source>
        <strain evidence="16">CYS-01</strain>
    </source>
</reference>
<organism evidence="16 17">
    <name type="scientific">Pedobacter montanisoli</name>
    <dbReference type="NCBI Taxonomy" id="2923277"/>
    <lineage>
        <taxon>Bacteria</taxon>
        <taxon>Pseudomonadati</taxon>
        <taxon>Bacteroidota</taxon>
        <taxon>Sphingobacteriia</taxon>
        <taxon>Sphingobacteriales</taxon>
        <taxon>Sphingobacteriaceae</taxon>
        <taxon>Pedobacter</taxon>
    </lineage>
</organism>
<dbReference type="InterPro" id="IPR033717">
    <property type="entry name" value="UDPK"/>
</dbReference>
<keyword evidence="12 15" id="KW-0472">Membrane</keyword>
<keyword evidence="8 16" id="KW-0418">Kinase</keyword>
<evidence type="ECO:0000256" key="4">
    <source>
        <dbReference type="ARBA" id="ARBA00022516"/>
    </source>
</evidence>
<evidence type="ECO:0000256" key="9">
    <source>
        <dbReference type="ARBA" id="ARBA00022840"/>
    </source>
</evidence>
<comment type="caution">
    <text evidence="16">The sequence shown here is derived from an EMBL/GenBank/DDBJ whole genome shotgun (WGS) entry which is preliminary data.</text>
</comment>
<evidence type="ECO:0000256" key="3">
    <source>
        <dbReference type="ARBA" id="ARBA00022475"/>
    </source>
</evidence>
<keyword evidence="10 15" id="KW-1133">Transmembrane helix</keyword>
<evidence type="ECO:0000256" key="8">
    <source>
        <dbReference type="ARBA" id="ARBA00022777"/>
    </source>
</evidence>
<gene>
    <name evidence="16" type="ORF">MMF97_00650</name>
</gene>
<evidence type="ECO:0000256" key="2">
    <source>
        <dbReference type="ARBA" id="ARBA00005967"/>
    </source>
</evidence>
<accession>A0ABS9ZRI2</accession>
<keyword evidence="4" id="KW-0444">Lipid biosynthesis</keyword>
<protein>
    <submittedName>
        <fullName evidence="16">Diacylglycerol kinase family protein</fullName>
    </submittedName>
</protein>
<dbReference type="PANTHER" id="PTHR34299">
    <property type="entry name" value="DIACYLGLYCEROL KINASE"/>
    <property type="match status" value="1"/>
</dbReference>
<keyword evidence="13" id="KW-0594">Phospholipid biosynthesis</keyword>
<keyword evidence="3" id="KW-1003">Cell membrane</keyword>
<evidence type="ECO:0000256" key="7">
    <source>
        <dbReference type="ARBA" id="ARBA00022741"/>
    </source>
</evidence>
<keyword evidence="6 15" id="KW-0812">Transmembrane</keyword>
<dbReference type="Gene3D" id="1.10.287.3610">
    <property type="match status" value="1"/>
</dbReference>
<evidence type="ECO:0000256" key="1">
    <source>
        <dbReference type="ARBA" id="ARBA00004651"/>
    </source>
</evidence>
<keyword evidence="14" id="KW-1208">Phospholipid metabolism</keyword>
<keyword evidence="11" id="KW-0443">Lipid metabolism</keyword>
<dbReference type="Pfam" id="PF01219">
    <property type="entry name" value="DAGK_prokar"/>
    <property type="match status" value="1"/>
</dbReference>
<evidence type="ECO:0000256" key="14">
    <source>
        <dbReference type="ARBA" id="ARBA00023264"/>
    </source>
</evidence>
<feature type="transmembrane region" description="Helical" evidence="15">
    <location>
        <begin position="90"/>
        <end position="111"/>
    </location>
</feature>
<dbReference type="InterPro" id="IPR036945">
    <property type="entry name" value="DAGK_sf"/>
</dbReference>
<dbReference type="PANTHER" id="PTHR34299:SF1">
    <property type="entry name" value="DIACYLGLYCEROL KINASE"/>
    <property type="match status" value="1"/>
</dbReference>
<keyword evidence="7" id="KW-0547">Nucleotide-binding</keyword>
<comment type="subcellular location">
    <subcellularLocation>
        <location evidence="1">Cell membrane</location>
        <topology evidence="1">Multi-pass membrane protein</topology>
    </subcellularLocation>
</comment>
<evidence type="ECO:0000256" key="12">
    <source>
        <dbReference type="ARBA" id="ARBA00023136"/>
    </source>
</evidence>
<evidence type="ECO:0000256" key="11">
    <source>
        <dbReference type="ARBA" id="ARBA00023098"/>
    </source>
</evidence>
<dbReference type="GO" id="GO:0016301">
    <property type="term" value="F:kinase activity"/>
    <property type="evidence" value="ECO:0007669"/>
    <property type="project" value="UniProtKB-KW"/>
</dbReference>
<evidence type="ECO:0000256" key="10">
    <source>
        <dbReference type="ARBA" id="ARBA00022989"/>
    </source>
</evidence>
<evidence type="ECO:0000313" key="17">
    <source>
        <dbReference type="Proteomes" id="UP001165460"/>
    </source>
</evidence>
<dbReference type="EMBL" id="JALGBH010000001">
    <property type="protein sequence ID" value="MCJ0741195.1"/>
    <property type="molecule type" value="Genomic_DNA"/>
</dbReference>
<evidence type="ECO:0000256" key="15">
    <source>
        <dbReference type="SAM" id="Phobius"/>
    </source>
</evidence>
<keyword evidence="9" id="KW-0067">ATP-binding</keyword>
<dbReference type="Proteomes" id="UP001165460">
    <property type="component" value="Unassembled WGS sequence"/>
</dbReference>
<comment type="similarity">
    <text evidence="2">Belongs to the bacterial diacylglycerol kinase family.</text>
</comment>